<feature type="short sequence motif" description="GXWXGXG" evidence="1">
    <location>
        <begin position="20"/>
        <end position="26"/>
    </location>
</feature>
<dbReference type="PANTHER" id="PTHR15854:SF4">
    <property type="entry name" value="PEROXYNITRITE ISOMERASE THAP4"/>
    <property type="match status" value="1"/>
</dbReference>
<dbReference type="SUPFAM" id="SSF50814">
    <property type="entry name" value="Lipocalins"/>
    <property type="match status" value="1"/>
</dbReference>
<protein>
    <recommendedName>
        <fullName evidence="1">Ferric nitrobindin-like protein</fullName>
    </recommendedName>
</protein>
<feature type="domain" description="THAP4-like heme-binding" evidence="2">
    <location>
        <begin position="12"/>
        <end position="163"/>
    </location>
</feature>
<evidence type="ECO:0000313" key="3">
    <source>
        <dbReference type="EMBL" id="WZW99099.1"/>
    </source>
</evidence>
<evidence type="ECO:0000313" key="4">
    <source>
        <dbReference type="Proteomes" id="UP001434337"/>
    </source>
</evidence>
<dbReference type="HAMAP" id="MF_01297">
    <property type="entry name" value="nitrobindin"/>
    <property type="match status" value="1"/>
</dbReference>
<keyword evidence="4" id="KW-1185">Reference proteome</keyword>
<dbReference type="InterPro" id="IPR045165">
    <property type="entry name" value="Nitrobindin"/>
</dbReference>
<proteinExistence type="inferred from homology"/>
<dbReference type="CDD" id="cd07828">
    <property type="entry name" value="lipocalin_heme-bd-THAP4-like"/>
    <property type="match status" value="1"/>
</dbReference>
<evidence type="ECO:0000256" key="1">
    <source>
        <dbReference type="HAMAP-Rule" id="MF_01297"/>
    </source>
</evidence>
<reference evidence="3 4" key="1">
    <citation type="journal article" date="2023" name="Environ Microbiome">
        <title>A coral-associated actinobacterium mitigates coral bleaching under heat stress.</title>
        <authorList>
            <person name="Li J."/>
            <person name="Zou Y."/>
            <person name="Li Q."/>
            <person name="Zhang J."/>
            <person name="Bourne D.G."/>
            <person name="Lyu Y."/>
            <person name="Liu C."/>
            <person name="Zhang S."/>
        </authorList>
    </citation>
    <scope>NUCLEOTIDE SEQUENCE [LARGE SCALE GENOMIC DNA]</scope>
    <source>
        <strain evidence="3 4">SCSIO 13291</strain>
    </source>
</reference>
<dbReference type="InterPro" id="IPR022939">
    <property type="entry name" value="Nb(III)_bact/plant"/>
</dbReference>
<name>A0ABZ3C8J3_9ACTN</name>
<accession>A0ABZ3C8J3</accession>
<dbReference type="InterPro" id="IPR012674">
    <property type="entry name" value="Calycin"/>
</dbReference>
<dbReference type="PANTHER" id="PTHR15854">
    <property type="entry name" value="THAP4 PROTEIN"/>
    <property type="match status" value="1"/>
</dbReference>
<dbReference type="EMBL" id="CP115965">
    <property type="protein sequence ID" value="WZW99099.1"/>
    <property type="molecule type" value="Genomic_DNA"/>
</dbReference>
<dbReference type="Proteomes" id="UP001434337">
    <property type="component" value="Chromosome"/>
</dbReference>
<dbReference type="InterPro" id="IPR014878">
    <property type="entry name" value="THAP4-like_heme-bd"/>
</dbReference>
<organism evidence="3 4">
    <name type="scientific">Propioniciclava soli</name>
    <dbReference type="NCBI Taxonomy" id="2775081"/>
    <lineage>
        <taxon>Bacteria</taxon>
        <taxon>Bacillati</taxon>
        <taxon>Actinomycetota</taxon>
        <taxon>Actinomycetes</taxon>
        <taxon>Propionibacteriales</taxon>
        <taxon>Propionibacteriaceae</taxon>
        <taxon>Propioniciclava</taxon>
    </lineage>
</organism>
<comment type="caution">
    <text evidence="1">Lacks the conserved His residue that binds heme iron in the nitrobindin family.</text>
</comment>
<dbReference type="Pfam" id="PF08768">
    <property type="entry name" value="THAP4_heme-bd"/>
    <property type="match status" value="1"/>
</dbReference>
<dbReference type="RefSeq" id="WP_232549172.1">
    <property type="nucleotide sequence ID" value="NZ_CP115965.1"/>
</dbReference>
<comment type="similarity">
    <text evidence="1">Belongs to the nitrobindin family.</text>
</comment>
<comment type="caution">
    <text evidence="1">Lacks conserved residue(s) required for the propagation of feature annotation.</text>
</comment>
<dbReference type="Gene3D" id="2.40.128.20">
    <property type="match status" value="1"/>
</dbReference>
<gene>
    <name evidence="3" type="ORF">PCC79_02520</name>
</gene>
<sequence length="166" mass="18701">MFEIPSDLNPALAGLAWLRGRWEGTGYREWPGEEKVQFGVQIDFADNGSDYLHYLAQMFTLDDEGRPLAPLTIETGFWRASADAEVDVVMCSPEGYSEIWFGQLTPGRVDLTTDAVVRSPLATVEYTAGRRLYGTVEGKLMYSFDRATTDESLRPYMWATLQRVQG</sequence>
<evidence type="ECO:0000259" key="2">
    <source>
        <dbReference type="Pfam" id="PF08768"/>
    </source>
</evidence>